<dbReference type="GO" id="GO:0005737">
    <property type="term" value="C:cytoplasm"/>
    <property type="evidence" value="ECO:0007669"/>
    <property type="project" value="TreeGrafter"/>
</dbReference>
<dbReference type="PANTHER" id="PTHR30575:SF0">
    <property type="entry name" value="XAA-ARG DIPEPTIDASE"/>
    <property type="match status" value="1"/>
</dbReference>
<proteinExistence type="inferred from homology"/>
<dbReference type="InterPro" id="IPR011650">
    <property type="entry name" value="Peptidase_M20_dimer"/>
</dbReference>
<dbReference type="RefSeq" id="WP_186084512.1">
    <property type="nucleotide sequence ID" value="NZ_BMDB01000003.1"/>
</dbReference>
<gene>
    <name evidence="3" type="ORF">JEOSCH030_00134</name>
</gene>
<dbReference type="InterPro" id="IPR002933">
    <property type="entry name" value="Peptidase_M20"/>
</dbReference>
<evidence type="ECO:0000256" key="1">
    <source>
        <dbReference type="PIRNR" id="PIRNR037226"/>
    </source>
</evidence>
<dbReference type="GO" id="GO:0016805">
    <property type="term" value="F:dipeptidase activity"/>
    <property type="evidence" value="ECO:0007669"/>
    <property type="project" value="InterPro"/>
</dbReference>
<dbReference type="Pfam" id="PF01546">
    <property type="entry name" value="Peptidase_M20"/>
    <property type="match status" value="1"/>
</dbReference>
<dbReference type="Pfam" id="PF07687">
    <property type="entry name" value="M20_dimer"/>
    <property type="match status" value="1"/>
</dbReference>
<dbReference type="AlphaFoldDB" id="A0A6V7R225"/>
<dbReference type="EMBL" id="CAJEWE010000003">
    <property type="protein sequence ID" value="CAD2070982.1"/>
    <property type="molecule type" value="Genomic_DNA"/>
</dbReference>
<name>A0A6V7R225_9BACL</name>
<dbReference type="CDD" id="cd05672">
    <property type="entry name" value="M20_ACY1L2-like"/>
    <property type="match status" value="1"/>
</dbReference>
<dbReference type="GO" id="GO:0046657">
    <property type="term" value="P:folic acid catabolic process"/>
    <property type="evidence" value="ECO:0007669"/>
    <property type="project" value="TreeGrafter"/>
</dbReference>
<dbReference type="Gene3D" id="3.40.630.10">
    <property type="entry name" value="Zn peptidases"/>
    <property type="match status" value="1"/>
</dbReference>
<sequence>MLKIDDYNKIKNNLEQNAIDMYNNPELGDEEFESMKMLVSELEKHNFDVETNIVGRPTAFKAVYDSNKPGPTIAYLAEYDALLGLGHACGHNLIGNMAVGAAILLSEHLETLGGRVMVLGTPAEETNGAKVPMAKEGVFDDVDVALMVHPADESSESGPMLAMDAIQYDFYGKASHAAGAPDEGINALDGVLQLFNGINAIREHLKDDVRIHGIITNGGDAANVTPDHATAQFYIRASEREYLDTVVEKIENIAKGAALMTGATVEISNYELSYDNMVHNEPLSQLFTKHLKKVSPHPVKPKTKSTGSADIGDVSQVVPALHPYVGMNCPGVKFHTNEFREQTITPDGFQALQDAVLALANTGYELLENKEVFDAVVQAFKEAKSNE</sequence>
<dbReference type="NCBIfam" id="TIGR01891">
    <property type="entry name" value="amidohydrolases"/>
    <property type="match status" value="1"/>
</dbReference>
<keyword evidence="3" id="KW-0378">Hydrolase</keyword>
<keyword evidence="4" id="KW-1185">Reference proteome</keyword>
<dbReference type="InterPro" id="IPR017144">
    <property type="entry name" value="Xaa-Arg_dipeptidase"/>
</dbReference>
<organism evidence="3 4">
    <name type="scientific">Phocicoccus schoeneichii</name>
    <dbReference type="NCBI Taxonomy" id="1812261"/>
    <lineage>
        <taxon>Bacteria</taxon>
        <taxon>Bacillati</taxon>
        <taxon>Bacillota</taxon>
        <taxon>Bacilli</taxon>
        <taxon>Bacillales</taxon>
        <taxon>Salinicoccaceae</taxon>
        <taxon>Phocicoccus</taxon>
    </lineage>
</organism>
<accession>A0A6V7R225</accession>
<comment type="caution">
    <text evidence="3">The sequence shown here is derived from an EMBL/GenBank/DDBJ whole genome shotgun (WGS) entry which is preliminary data.</text>
</comment>
<protein>
    <recommendedName>
        <fullName evidence="1">Peptidase M20 domain-containing protein 2</fullName>
    </recommendedName>
</protein>
<evidence type="ECO:0000313" key="3">
    <source>
        <dbReference type="EMBL" id="CAD2070982.1"/>
    </source>
</evidence>
<dbReference type="FunFam" id="3.30.70.360:FF:000004">
    <property type="entry name" value="Peptidase M20 domain-containing protein 2"/>
    <property type="match status" value="1"/>
</dbReference>
<evidence type="ECO:0000313" key="4">
    <source>
        <dbReference type="Proteomes" id="UP000521032"/>
    </source>
</evidence>
<dbReference type="Proteomes" id="UP000521032">
    <property type="component" value="Unassembled WGS sequence"/>
</dbReference>
<evidence type="ECO:0000259" key="2">
    <source>
        <dbReference type="Pfam" id="PF07687"/>
    </source>
</evidence>
<dbReference type="PANTHER" id="PTHR30575">
    <property type="entry name" value="PEPTIDASE M20"/>
    <property type="match status" value="1"/>
</dbReference>
<dbReference type="Gene3D" id="3.30.70.360">
    <property type="match status" value="1"/>
</dbReference>
<reference evidence="3 4" key="1">
    <citation type="submission" date="2020-07" db="EMBL/GenBank/DDBJ databases">
        <authorList>
            <person name="Criscuolo A."/>
        </authorList>
    </citation>
    <scope>NUCLEOTIDE SEQUENCE [LARGE SCALE GENOMIC DNA]</scope>
    <source>
        <strain evidence="4">CIP 111030</strain>
    </source>
</reference>
<dbReference type="GO" id="GO:0071713">
    <property type="term" value="F:para-aminobenzoyl-glutamate hydrolase activity"/>
    <property type="evidence" value="ECO:0007669"/>
    <property type="project" value="TreeGrafter"/>
</dbReference>
<dbReference type="PIRSF" id="PIRSF037226">
    <property type="entry name" value="Amidohydrolase_ACY1L2_prd"/>
    <property type="match status" value="1"/>
</dbReference>
<dbReference type="InterPro" id="IPR052030">
    <property type="entry name" value="Peptidase_M20/M20A_hydrolases"/>
</dbReference>
<dbReference type="SUPFAM" id="SSF53187">
    <property type="entry name" value="Zn-dependent exopeptidases"/>
    <property type="match status" value="1"/>
</dbReference>
<dbReference type="SUPFAM" id="SSF55031">
    <property type="entry name" value="Bacterial exopeptidase dimerisation domain"/>
    <property type="match status" value="1"/>
</dbReference>
<comment type="similarity">
    <text evidence="1">Belongs to the peptidase M20A family.</text>
</comment>
<feature type="domain" description="Peptidase M20 dimerisation" evidence="2">
    <location>
        <begin position="170"/>
        <end position="256"/>
    </location>
</feature>
<dbReference type="InterPro" id="IPR017439">
    <property type="entry name" value="Amidohydrolase"/>
</dbReference>
<dbReference type="InterPro" id="IPR036264">
    <property type="entry name" value="Bact_exopeptidase_dim_dom"/>
</dbReference>